<dbReference type="NCBIfam" id="TIGR03083">
    <property type="entry name" value="maleylpyruvate isomerase family mycothiol-dependent enzyme"/>
    <property type="match status" value="1"/>
</dbReference>
<dbReference type="Pfam" id="PF11716">
    <property type="entry name" value="MDMPI_N"/>
    <property type="match status" value="1"/>
</dbReference>
<dbReference type="InterPro" id="IPR017517">
    <property type="entry name" value="Maleyloyr_isom"/>
</dbReference>
<comment type="caution">
    <text evidence="2">The sequence shown here is derived from an EMBL/GenBank/DDBJ whole genome shotgun (WGS) entry which is preliminary data.</text>
</comment>
<gene>
    <name evidence="2" type="ORF">CLV71_121138</name>
</gene>
<feature type="domain" description="Mycothiol-dependent maleylpyruvate isomerase metal-binding" evidence="1">
    <location>
        <begin position="32"/>
        <end position="106"/>
    </location>
</feature>
<name>A0A4R7UYB2_9PSEU</name>
<dbReference type="SUPFAM" id="SSF109854">
    <property type="entry name" value="DinB/YfiT-like putative metalloenzymes"/>
    <property type="match status" value="1"/>
</dbReference>
<dbReference type="InterPro" id="IPR024344">
    <property type="entry name" value="MDMPI_metal-binding"/>
</dbReference>
<dbReference type="GO" id="GO:0046872">
    <property type="term" value="F:metal ion binding"/>
    <property type="evidence" value="ECO:0007669"/>
    <property type="project" value="InterPro"/>
</dbReference>
<evidence type="ECO:0000259" key="1">
    <source>
        <dbReference type="Pfam" id="PF11716"/>
    </source>
</evidence>
<dbReference type="AlphaFoldDB" id="A0A4R7UYB2"/>
<organism evidence="2 3">
    <name type="scientific">Actinophytocola oryzae</name>
    <dbReference type="NCBI Taxonomy" id="502181"/>
    <lineage>
        <taxon>Bacteria</taxon>
        <taxon>Bacillati</taxon>
        <taxon>Actinomycetota</taxon>
        <taxon>Actinomycetes</taxon>
        <taxon>Pseudonocardiales</taxon>
        <taxon>Pseudonocardiaceae</taxon>
    </lineage>
</organism>
<dbReference type="InterPro" id="IPR034660">
    <property type="entry name" value="DinB/YfiT-like"/>
</dbReference>
<proteinExistence type="predicted"/>
<dbReference type="EMBL" id="SOCP01000021">
    <property type="protein sequence ID" value="TDV41072.1"/>
    <property type="molecule type" value="Genomic_DNA"/>
</dbReference>
<reference evidence="2 3" key="1">
    <citation type="submission" date="2019-03" db="EMBL/GenBank/DDBJ databases">
        <title>Genomic Encyclopedia of Archaeal and Bacterial Type Strains, Phase II (KMG-II): from individual species to whole genera.</title>
        <authorList>
            <person name="Goeker M."/>
        </authorList>
    </citation>
    <scope>NUCLEOTIDE SEQUENCE [LARGE SCALE GENOMIC DNA]</scope>
    <source>
        <strain evidence="2 3">DSM 45499</strain>
    </source>
</reference>
<evidence type="ECO:0000313" key="2">
    <source>
        <dbReference type="EMBL" id="TDV41072.1"/>
    </source>
</evidence>
<sequence length="229" mass="24959">MERESPMPNHVAYRETIESVTALVADHGLSEDLLVPSCPGWTVRDLVGHLVGICSFAVGMRSAWAEAEQSSADMDLAGLLAEWTRMGEQAARVLEAGGDRRGSLMVMDAFTHELDLRYAAGAPLPSDHPAFTRAFEVVLNGFSAEVVAHGLPAVLVEVDGREWQAGDGEPVATLSGDRYDIYRSLAGRRTHEQITRLGWSRDSHRWLPAFTWGPFSPPVHAVENVVAVS</sequence>
<dbReference type="Proteomes" id="UP000294927">
    <property type="component" value="Unassembled WGS sequence"/>
</dbReference>
<evidence type="ECO:0000313" key="3">
    <source>
        <dbReference type="Proteomes" id="UP000294927"/>
    </source>
</evidence>
<protein>
    <submittedName>
        <fullName evidence="2">Uncharacterized protein (TIGR03083 family)</fullName>
    </submittedName>
</protein>
<accession>A0A4R7UYB2</accession>
<keyword evidence="3" id="KW-1185">Reference proteome</keyword>